<gene>
    <name evidence="1" type="ORF">CRENBAI_009661</name>
</gene>
<evidence type="ECO:0000313" key="1">
    <source>
        <dbReference type="EMBL" id="KAK5603340.1"/>
    </source>
</evidence>
<accession>A0AAV9R5P6</accession>
<name>A0AAV9R5P6_9TELE</name>
<reference evidence="1 2" key="1">
    <citation type="submission" date="2021-06" db="EMBL/GenBank/DDBJ databases">
        <authorList>
            <person name="Palmer J.M."/>
        </authorList>
    </citation>
    <scope>NUCLEOTIDE SEQUENCE [LARGE SCALE GENOMIC DNA]</scope>
    <source>
        <strain evidence="1 2">MEX-2019</strain>
        <tissue evidence="1">Muscle</tissue>
    </source>
</reference>
<keyword evidence="2" id="KW-1185">Reference proteome</keyword>
<evidence type="ECO:0000313" key="2">
    <source>
        <dbReference type="Proteomes" id="UP001311232"/>
    </source>
</evidence>
<proteinExistence type="predicted"/>
<dbReference type="EMBL" id="JAHHUM010002493">
    <property type="protein sequence ID" value="KAK5603340.1"/>
    <property type="molecule type" value="Genomic_DNA"/>
</dbReference>
<comment type="caution">
    <text evidence="1">The sequence shown here is derived from an EMBL/GenBank/DDBJ whole genome shotgun (WGS) entry which is preliminary data.</text>
</comment>
<dbReference type="Proteomes" id="UP001311232">
    <property type="component" value="Unassembled WGS sequence"/>
</dbReference>
<organism evidence="1 2">
    <name type="scientific">Crenichthys baileyi</name>
    <name type="common">White River springfish</name>
    <dbReference type="NCBI Taxonomy" id="28760"/>
    <lineage>
        <taxon>Eukaryota</taxon>
        <taxon>Metazoa</taxon>
        <taxon>Chordata</taxon>
        <taxon>Craniata</taxon>
        <taxon>Vertebrata</taxon>
        <taxon>Euteleostomi</taxon>
        <taxon>Actinopterygii</taxon>
        <taxon>Neopterygii</taxon>
        <taxon>Teleostei</taxon>
        <taxon>Neoteleostei</taxon>
        <taxon>Acanthomorphata</taxon>
        <taxon>Ovalentaria</taxon>
        <taxon>Atherinomorphae</taxon>
        <taxon>Cyprinodontiformes</taxon>
        <taxon>Goodeidae</taxon>
        <taxon>Crenichthys</taxon>
    </lineage>
</organism>
<protein>
    <submittedName>
        <fullName evidence="1">Uncharacterized protein</fullName>
    </submittedName>
</protein>
<sequence length="157" mass="17153">MQEVRQRSLYLGWDSRQCESTHTGKQRWAGRSVLLLQCAPVGVNVQAEVMTAEWTLKTLSALLALSLSCKGEMFWWLSRVRAHSKSVNHPNLEDERRGLEFIAFRLGRVVGVAVAPAGCGGGGWLQGDNEAASSQGFGYVSFPMSTSCERAIAECGC</sequence>
<dbReference type="AlphaFoldDB" id="A0AAV9R5P6"/>